<dbReference type="Proteomes" id="UP000564496">
    <property type="component" value="Unassembled WGS sequence"/>
</dbReference>
<name>A0A7Z0DL40_9ACTN</name>
<reference evidence="2 3" key="1">
    <citation type="submission" date="2020-07" db="EMBL/GenBank/DDBJ databases">
        <title>Sequencing the genomes of 1000 actinobacteria strains.</title>
        <authorList>
            <person name="Klenk H.-P."/>
        </authorList>
    </citation>
    <scope>NUCLEOTIDE SEQUENCE [LARGE SCALE GENOMIC DNA]</scope>
    <source>
        <strain evidence="2 3">DSM 26487</strain>
    </source>
</reference>
<dbReference type="PANTHER" id="PTHR31527">
    <property type="entry name" value="RE64534P"/>
    <property type="match status" value="1"/>
</dbReference>
<dbReference type="EMBL" id="JACBZR010000001">
    <property type="protein sequence ID" value="NYI77575.1"/>
    <property type="molecule type" value="Genomic_DNA"/>
</dbReference>
<dbReference type="Pfam" id="PF09347">
    <property type="entry name" value="DUF1989"/>
    <property type="match status" value="1"/>
</dbReference>
<accession>A0A7Z0DL40</accession>
<dbReference type="AlphaFoldDB" id="A0A7Z0DL40"/>
<evidence type="ECO:0000313" key="3">
    <source>
        <dbReference type="Proteomes" id="UP000564496"/>
    </source>
</evidence>
<proteinExistence type="predicted"/>
<feature type="domain" description="DUF1989" evidence="1">
    <location>
        <begin position="5"/>
        <end position="169"/>
    </location>
</feature>
<evidence type="ECO:0000259" key="1">
    <source>
        <dbReference type="Pfam" id="PF09347"/>
    </source>
</evidence>
<keyword evidence="3" id="KW-1185">Reference proteome</keyword>
<gene>
    <name evidence="2" type="ORF">BJ988_002223</name>
</gene>
<evidence type="ECO:0000313" key="2">
    <source>
        <dbReference type="EMBL" id="NYI77575.1"/>
    </source>
</evidence>
<sequence length="210" mass="22522">MTATTLVARTGRAIRLGAGDSIAIVNLFGQQVVDTWAISAVDPTTVLSMAHTRMANGRVFVQEGDALVGSDREPMLTLETDTSSGRHDTLIPACDPARYRQLGAVGHHDSCTDNFRDALHELAIPAPGQVPQPLNLFMNVPVGPDGTLGIEPPTSRPRDRVTLRAVRPLVLVVSACPQDLAPTNGAHREPRDIELRLRPCFDHAGGRSVS</sequence>
<protein>
    <recommendedName>
        <fullName evidence="1">DUF1989 domain-containing protein</fullName>
    </recommendedName>
</protein>
<dbReference type="PANTHER" id="PTHR31527:SF0">
    <property type="entry name" value="RE64534P"/>
    <property type="match status" value="1"/>
</dbReference>
<dbReference type="RefSeq" id="WP_218860764.1">
    <property type="nucleotide sequence ID" value="NZ_JACBZR010000001.1"/>
</dbReference>
<comment type="caution">
    <text evidence="2">The sequence shown here is derived from an EMBL/GenBank/DDBJ whole genome shotgun (WGS) entry which is preliminary data.</text>
</comment>
<organism evidence="2 3">
    <name type="scientific">Nocardioides panzhihuensis</name>
    <dbReference type="NCBI Taxonomy" id="860243"/>
    <lineage>
        <taxon>Bacteria</taxon>
        <taxon>Bacillati</taxon>
        <taxon>Actinomycetota</taxon>
        <taxon>Actinomycetes</taxon>
        <taxon>Propionibacteriales</taxon>
        <taxon>Nocardioidaceae</taxon>
        <taxon>Nocardioides</taxon>
    </lineage>
</organism>
<dbReference type="InterPro" id="IPR018959">
    <property type="entry name" value="DUF1989"/>
</dbReference>